<evidence type="ECO:0000313" key="7">
    <source>
        <dbReference type="EMBL" id="KRZ80735.1"/>
    </source>
</evidence>
<dbReference type="OrthoDB" id="5916771at2759"/>
<dbReference type="Proteomes" id="UP000054843">
    <property type="component" value="Unassembled WGS sequence"/>
</dbReference>
<evidence type="ECO:0000256" key="1">
    <source>
        <dbReference type="ARBA" id="ARBA00022723"/>
    </source>
</evidence>
<dbReference type="SUPFAM" id="SSF47050">
    <property type="entry name" value="VHP, Villin headpiece domain"/>
    <property type="match status" value="1"/>
</dbReference>
<dbReference type="InterPro" id="IPR003128">
    <property type="entry name" value="Villin_headpiece"/>
</dbReference>
<dbReference type="InterPro" id="IPR051618">
    <property type="entry name" value="Actin-binding_LIM"/>
</dbReference>
<dbReference type="GO" id="GO:0046872">
    <property type="term" value="F:metal ion binding"/>
    <property type="evidence" value="ECO:0007669"/>
    <property type="project" value="UniProtKB-KW"/>
</dbReference>
<evidence type="ECO:0000313" key="8">
    <source>
        <dbReference type="Proteomes" id="UP000054843"/>
    </source>
</evidence>
<dbReference type="Pfam" id="PF02209">
    <property type="entry name" value="VHP"/>
    <property type="match status" value="1"/>
</dbReference>
<feature type="domain" description="LIM zinc-binding" evidence="5">
    <location>
        <begin position="1400"/>
        <end position="1459"/>
    </location>
</feature>
<keyword evidence="8" id="KW-1185">Reference proteome</keyword>
<organism evidence="7 8">
    <name type="scientific">Trichinella papuae</name>
    <dbReference type="NCBI Taxonomy" id="268474"/>
    <lineage>
        <taxon>Eukaryota</taxon>
        <taxon>Metazoa</taxon>
        <taxon>Ecdysozoa</taxon>
        <taxon>Nematoda</taxon>
        <taxon>Enoplea</taxon>
        <taxon>Dorylaimia</taxon>
        <taxon>Trichinellida</taxon>
        <taxon>Trichinellidae</taxon>
        <taxon>Trichinella</taxon>
    </lineage>
</organism>
<dbReference type="PROSITE" id="PS51089">
    <property type="entry name" value="HP"/>
    <property type="match status" value="1"/>
</dbReference>
<dbReference type="PROSITE" id="PS50023">
    <property type="entry name" value="LIM_DOMAIN_2"/>
    <property type="match status" value="2"/>
</dbReference>
<dbReference type="PANTHER" id="PTHR24213">
    <property type="entry name" value="ACTIN-BINDING LIM PROTEIN"/>
    <property type="match status" value="1"/>
</dbReference>
<dbReference type="CDD" id="cd09330">
    <property type="entry name" value="LIM4_abLIM"/>
    <property type="match status" value="1"/>
</dbReference>
<evidence type="ECO:0000256" key="2">
    <source>
        <dbReference type="ARBA" id="ARBA00022833"/>
    </source>
</evidence>
<keyword evidence="2 4" id="KW-0862">Zinc</keyword>
<proteinExistence type="predicted"/>
<dbReference type="SUPFAM" id="SSF57716">
    <property type="entry name" value="Glucocorticoid receptor-like (DNA-binding domain)"/>
    <property type="match status" value="4"/>
</dbReference>
<dbReference type="FunFam" id="1.10.950.10:FF:000009">
    <property type="entry name" value="Unc-115 protein"/>
    <property type="match status" value="1"/>
</dbReference>
<dbReference type="InterPro" id="IPR036886">
    <property type="entry name" value="Villin_headpiece_dom_sf"/>
</dbReference>
<dbReference type="EMBL" id="JYDO01000001">
    <property type="protein sequence ID" value="KRZ80735.1"/>
    <property type="molecule type" value="Genomic_DNA"/>
</dbReference>
<evidence type="ECO:0000256" key="4">
    <source>
        <dbReference type="PROSITE-ProRule" id="PRU00125"/>
    </source>
</evidence>
<sequence length="2048" mass="236715">MIKFTLLVALLEKKIYNITTAFSRFESQKKTMAEIYGFHRFVTDIEDKLFEDYFDMPILEDWENSARLFIMDILNNPGPVTDFIINWSNSTYNMLIGIFFYSKPEFFPLHRTGSHGYVMNEILMDVCKVTEQHNSLSFLMFMSSSLKRYTKLCISSEIVSSDLIAVAVDLVNNSRFHEIMQALLHTNINHHNAAVCEELAELSRYYLLLVDVFATKLLKTSTWFTDILRNYPWFCTGKYLILAELLPYCKEETFQYSVEISEQLELALHEKRVASAAGRFWKKMLMFRRDVLFSIEEQRHFWDSFFIARLSSEDYRIAHTCATFLLKPYLNERGLEFLELARAKLLPSTDYVELRNTDCSEICSVILPKQTLSRSSTQRARQFFLLTLNTALRRSDRQLQHKVIQDNAVELVNIIKENDPEMGIIAFDIFCRYEAYISILTKRQKTKLVFEYLKSNVKISSSGFRHTVTDALAKYFQHSELIIKLNFADFCLSQIFPGGCFQRTVTALKILMMLVQLDWNIPYEWDLRVNRGDAKMGYRLYIIQNICLHYYNTFDEDCQNVMDKVFSINNNYLKSVENTLHDIFSTPGSNACNYALADLSFTTSIQSQLELLKFFPKKTVTMSTLEYLNEMLTGALERPSVPPWSLVGPICMSEFCTADLMKLSVDFSKQLMYKLLEFLKLHLSYIKNQNFSFCPPLFIDLDSLQVITSTRTPMALFKICLLNLLHGCNLLRKFCVVGELQDVEQVMMFLVDLLMSVSSCVLLDKCSTCLRSLLQTQNSWLISELYEKAIYFCLNCFDNASMTEIRYKRLPIVVKVFSSLQCLFVNQDLEERIIQLYTSSPLAAVRSLLALTSNFNNFLCNTKNLKVFFEIFIIQKFSSPQWLLRQTSGKLLMRLIKEVFIYNARSFLPMSQLPFPHFMKKFDEMWNICLNALEMIALEEYHFLSAYPVLLVLDHLSFALPGFIKNKLTFPLKRLCQHLLQLAFTCPSMMLRRIAADIVVKLLVEETAISLKVFLQRLLKQTKWTNNNRDGMNYLLDLINEKFFHSSAHASDHQSVDLYPVRQRRKLHWSRMTTSDRCVTLSQWIKQSWTIPYDMSMVVSILKKSCLGRYGSSIRALALVLLSNIYTWRGPIDGLDDTIWYNCMIDMAYRKDDANGRHAAANSLLHCGELMLERLDMVKRSHLLLTMLRLFEDESADVRSCMVKVVDIFDQLRSGNKIGKEPAILFADYIVKWHFNEVLLYELVDLLFTFPKGMVETGESNIIRQQNNDSYRERYMVLCHYYRMLNMFSKSDMARMSDAICRKTDKSWRDAAICLQCILTNWITSYEQTGEPVSERFFLILARFSLCVTLISRFNGVHCFTNFLSTVKVPLSEVSTNWLFNRNFIERARLRVGYAWSSKVRCEACKKKCTGDIFKSDDKYFHIKCFVCKVCKQPLKQAGFIMEGGDYYCFSDYYAKFGVRCAICDKFIEDEVTNFSGKTYHSTCFKSVIPAGSVTCKGEQKLCTTCASSLKSLKKAAPLNDALAAQDCHDLMDSMCSPGVCAACDQVISSGQVLLALDTQWHTWCFKCAACHCVLHGEYMEKDGVAYCIRDYDLRFGVKCHECNKYITGKVLQAGNFHFHSNCARCSRCDMPFLDGQEMYMHGNEIWHPACNELSSSDNTRSVTAHVHRSSPQMPKYSVDFGRHLLYMYLLPEPNMGYLKQPISPYPPRAPQFHTPQGGQIKIRRSRISMLKTGMQKLAEALEDTSPRPHSPAMNNEEPIELSHYPGAHVPAPNEVAPIERDDFPAPPYPYAVDEFKRRLSSTEGLDEDETDGQDMSKILKAEQQLNRFKDESSMARAFVHEFENQLKKSKVPLHIDPRSASRTPDAKKIPHLRCRYESPINASPSRYVNRPRPWEFWDKNKAATTVIPYAQVPKAGYGLSPKAATLPHSNMSALYDLHFKNSTINSELSNHSYVASTSMSSTERYQPSYGSGVLRSSLPDMSKPPKIYRYSELMTTNKKLPEDVDRCHLERHLSRDEFEGLFGMAPIEFYKLPEWKRINLKRRAKLF</sequence>
<dbReference type="InterPro" id="IPR001781">
    <property type="entry name" value="Znf_LIM"/>
</dbReference>
<dbReference type="SMART" id="SM00132">
    <property type="entry name" value="LIM"/>
    <property type="match status" value="4"/>
</dbReference>
<dbReference type="GO" id="GO:0030032">
    <property type="term" value="P:lamellipodium assembly"/>
    <property type="evidence" value="ECO:0007669"/>
    <property type="project" value="TreeGrafter"/>
</dbReference>
<dbReference type="CDD" id="cd09329">
    <property type="entry name" value="LIM3_abLIM"/>
    <property type="match status" value="1"/>
</dbReference>
<dbReference type="Gene3D" id="2.10.110.10">
    <property type="entry name" value="Cysteine Rich Protein"/>
    <property type="match status" value="4"/>
</dbReference>
<feature type="domain" description="HP" evidence="6">
    <location>
        <begin position="1983"/>
        <end position="2048"/>
    </location>
</feature>
<dbReference type="Pfam" id="PF00412">
    <property type="entry name" value="LIM"/>
    <property type="match status" value="2"/>
</dbReference>
<dbReference type="GO" id="GO:0051015">
    <property type="term" value="F:actin filament binding"/>
    <property type="evidence" value="ECO:0007669"/>
    <property type="project" value="TreeGrafter"/>
</dbReference>
<dbReference type="SMART" id="SM00153">
    <property type="entry name" value="VHP"/>
    <property type="match status" value="1"/>
</dbReference>
<dbReference type="STRING" id="268474.A0A0V1N9R1"/>
<dbReference type="PROSITE" id="PS00478">
    <property type="entry name" value="LIM_DOMAIN_1"/>
    <property type="match status" value="2"/>
</dbReference>
<evidence type="ECO:0000259" key="5">
    <source>
        <dbReference type="PROSITE" id="PS50023"/>
    </source>
</evidence>
<dbReference type="PANTHER" id="PTHR24213:SF9">
    <property type="entry name" value="UNCOORDINATED 115A, ISOFORM B-RELATED"/>
    <property type="match status" value="1"/>
</dbReference>
<dbReference type="Gene3D" id="1.10.950.10">
    <property type="entry name" value="Villin headpiece domain"/>
    <property type="match status" value="1"/>
</dbReference>
<name>A0A0V1N9R1_9BILA</name>
<feature type="domain" description="LIM zinc-binding" evidence="5">
    <location>
        <begin position="1539"/>
        <end position="1598"/>
    </location>
</feature>
<evidence type="ECO:0000256" key="3">
    <source>
        <dbReference type="ARBA" id="ARBA00023038"/>
    </source>
</evidence>
<gene>
    <name evidence="7" type="primary">Ablim1</name>
    <name evidence="7" type="ORF">T10_12173</name>
</gene>
<keyword evidence="1 4" id="KW-0479">Metal-binding</keyword>
<protein>
    <submittedName>
        <fullName evidence="7">Actin-binding LIM protein 1</fullName>
    </submittedName>
</protein>
<accession>A0A0V1N9R1</accession>
<keyword evidence="3 4" id="KW-0440">LIM domain</keyword>
<comment type="caution">
    <text evidence="7">The sequence shown here is derived from an EMBL/GenBank/DDBJ whole genome shotgun (WGS) entry which is preliminary data.</text>
</comment>
<dbReference type="GO" id="GO:0007010">
    <property type="term" value="P:cytoskeleton organization"/>
    <property type="evidence" value="ECO:0007669"/>
    <property type="project" value="InterPro"/>
</dbReference>
<dbReference type="CDD" id="cd09327">
    <property type="entry name" value="LIM1_abLIM"/>
    <property type="match status" value="1"/>
</dbReference>
<reference evidence="7 8" key="1">
    <citation type="submission" date="2015-01" db="EMBL/GenBank/DDBJ databases">
        <title>Evolution of Trichinella species and genotypes.</title>
        <authorList>
            <person name="Korhonen P.K."/>
            <person name="Edoardo P."/>
            <person name="Giuseppe L.R."/>
            <person name="Gasser R.B."/>
        </authorList>
    </citation>
    <scope>NUCLEOTIDE SEQUENCE [LARGE SCALE GENOMIC DNA]</scope>
    <source>
        <strain evidence="7">ISS1980</strain>
    </source>
</reference>
<evidence type="ECO:0000259" key="6">
    <source>
        <dbReference type="PROSITE" id="PS51089"/>
    </source>
</evidence>
<dbReference type="FunFam" id="2.10.110.10:FF:000055">
    <property type="entry name" value="Actin binding LIM protein 1"/>
    <property type="match status" value="1"/>
</dbReference>
<dbReference type="GO" id="GO:0015629">
    <property type="term" value="C:actin cytoskeleton"/>
    <property type="evidence" value="ECO:0007669"/>
    <property type="project" value="TreeGrafter"/>
</dbReference>